<dbReference type="PANTHER" id="PTHR35707">
    <property type="entry name" value="OS06G0608100 PROTEIN"/>
    <property type="match status" value="1"/>
</dbReference>
<keyword evidence="1" id="KW-0175">Coiled coil</keyword>
<dbReference type="AlphaFoldDB" id="A0A0S3T5T9"/>
<evidence type="ECO:0000256" key="1">
    <source>
        <dbReference type="SAM" id="Coils"/>
    </source>
</evidence>
<proteinExistence type="predicted"/>
<dbReference type="Proteomes" id="UP000291084">
    <property type="component" value="Chromosome 10"/>
</dbReference>
<evidence type="ECO:0000313" key="2">
    <source>
        <dbReference type="EMBL" id="BAU00562.1"/>
    </source>
</evidence>
<sequence length="81" mass="9095">MASGRSGGNSRGDQQSFLQKVLEKKQELESLESKAKSLSEFLQSHCKMEGDQSFTDTVKAVSGYLRKRMPCKSIRQNLKVL</sequence>
<accession>A0A0S3T5T9</accession>
<gene>
    <name evidence="2" type="primary">Vigan.10G216800</name>
    <name evidence="2" type="ORF">VIGAN_10216800</name>
</gene>
<keyword evidence="3" id="KW-1185">Reference proteome</keyword>
<dbReference type="PANTHER" id="PTHR35707:SF1">
    <property type="entry name" value="SPC7 KINETOCHORE PROTEIN DOMAIN-CONTAINING PROTEIN"/>
    <property type="match status" value="1"/>
</dbReference>
<protein>
    <submittedName>
        <fullName evidence="2">Uncharacterized protein</fullName>
    </submittedName>
</protein>
<organism evidence="2 3">
    <name type="scientific">Vigna angularis var. angularis</name>
    <dbReference type="NCBI Taxonomy" id="157739"/>
    <lineage>
        <taxon>Eukaryota</taxon>
        <taxon>Viridiplantae</taxon>
        <taxon>Streptophyta</taxon>
        <taxon>Embryophyta</taxon>
        <taxon>Tracheophyta</taxon>
        <taxon>Spermatophyta</taxon>
        <taxon>Magnoliopsida</taxon>
        <taxon>eudicotyledons</taxon>
        <taxon>Gunneridae</taxon>
        <taxon>Pentapetalae</taxon>
        <taxon>rosids</taxon>
        <taxon>fabids</taxon>
        <taxon>Fabales</taxon>
        <taxon>Fabaceae</taxon>
        <taxon>Papilionoideae</taxon>
        <taxon>50 kb inversion clade</taxon>
        <taxon>NPAAA clade</taxon>
        <taxon>indigoferoid/millettioid clade</taxon>
        <taxon>Phaseoleae</taxon>
        <taxon>Vigna</taxon>
    </lineage>
</organism>
<name>A0A0S3T5T9_PHAAN</name>
<reference evidence="2 3" key="1">
    <citation type="journal article" date="2015" name="Sci. Rep.">
        <title>The power of single molecule real-time sequencing technology in the de novo assembly of a eukaryotic genome.</title>
        <authorList>
            <person name="Sakai H."/>
            <person name="Naito K."/>
            <person name="Ogiso-Tanaka E."/>
            <person name="Takahashi Y."/>
            <person name="Iseki K."/>
            <person name="Muto C."/>
            <person name="Satou K."/>
            <person name="Teruya K."/>
            <person name="Shiroma A."/>
            <person name="Shimoji M."/>
            <person name="Hirano T."/>
            <person name="Itoh T."/>
            <person name="Kaga A."/>
            <person name="Tomooka N."/>
        </authorList>
    </citation>
    <scope>NUCLEOTIDE SEQUENCE [LARGE SCALE GENOMIC DNA]</scope>
    <source>
        <strain evidence="3">cv. Shumari</strain>
    </source>
</reference>
<feature type="coiled-coil region" evidence="1">
    <location>
        <begin position="14"/>
        <end position="41"/>
    </location>
</feature>
<dbReference type="EMBL" id="AP015043">
    <property type="protein sequence ID" value="BAU00562.1"/>
    <property type="molecule type" value="Genomic_DNA"/>
</dbReference>
<evidence type="ECO:0000313" key="3">
    <source>
        <dbReference type="Proteomes" id="UP000291084"/>
    </source>
</evidence>